<dbReference type="PRINTS" id="PR00081">
    <property type="entry name" value="GDHRDH"/>
</dbReference>
<organism evidence="3 4">
    <name type="scientific">Pseudoclavibacter albus</name>
    <dbReference type="NCBI Taxonomy" id="272241"/>
    <lineage>
        <taxon>Bacteria</taxon>
        <taxon>Bacillati</taxon>
        <taxon>Actinomycetota</taxon>
        <taxon>Actinomycetes</taxon>
        <taxon>Micrococcales</taxon>
        <taxon>Microbacteriaceae</taxon>
        <taxon>Pseudoclavibacter</taxon>
    </lineage>
</organism>
<name>A0ABT2HV87_9MICO</name>
<comment type="caution">
    <text evidence="3">The sequence shown here is derived from an EMBL/GenBank/DDBJ whole genome shotgun (WGS) entry which is preliminary data.</text>
</comment>
<evidence type="ECO:0000313" key="3">
    <source>
        <dbReference type="EMBL" id="MCT2042227.1"/>
    </source>
</evidence>
<keyword evidence="4" id="KW-1185">Reference proteome</keyword>
<dbReference type="InterPro" id="IPR036291">
    <property type="entry name" value="NAD(P)-bd_dom_sf"/>
</dbReference>
<dbReference type="InterPro" id="IPR002347">
    <property type="entry name" value="SDR_fam"/>
</dbReference>
<sequence>MTNEPCRDHTHRTALVTGASSGIGRATVETLIERGWRVIATARRADRLAELTATTGAVSIPCDLTDEDAREELLVELETLAPIHALVNVAGGAIGVDSIEDGSADDWRRMFEINVIATKELTAGMLPILRASAADDKDGFPHADIITVTSTAAVTPYEGGAGYNAAKAAEHMLVKVLRLELAGEPIRVMEVLPGLVHTEEFSTVRLRGDAAAAAKVYEGVDHPLTADDIALAIAQALELPGHFNVDEIMVRPVAQAAQHKLVRGPLTVREPNEGASE</sequence>
<dbReference type="RefSeq" id="WP_260103833.1">
    <property type="nucleotide sequence ID" value="NZ_JALXSQ010000006.1"/>
</dbReference>
<reference evidence="3 4" key="1">
    <citation type="submission" date="2022-04" db="EMBL/GenBank/DDBJ databases">
        <title>Human microbiome associated bacterial genomes.</title>
        <authorList>
            <person name="Sandstrom S."/>
            <person name="Salamzade R."/>
            <person name="Kalan L.R."/>
        </authorList>
    </citation>
    <scope>NUCLEOTIDE SEQUENCE [LARGE SCALE GENOMIC DNA]</scope>
    <source>
        <strain evidence="4">p3-SID1799</strain>
    </source>
</reference>
<dbReference type="PANTHER" id="PTHR42901:SF1">
    <property type="entry name" value="ALCOHOL DEHYDROGENASE"/>
    <property type="match status" value="1"/>
</dbReference>
<dbReference type="PANTHER" id="PTHR42901">
    <property type="entry name" value="ALCOHOL DEHYDROGENASE"/>
    <property type="match status" value="1"/>
</dbReference>
<keyword evidence="2" id="KW-0560">Oxidoreductase</keyword>
<dbReference type="Gene3D" id="3.40.50.720">
    <property type="entry name" value="NAD(P)-binding Rossmann-like Domain"/>
    <property type="match status" value="1"/>
</dbReference>
<dbReference type="Proteomes" id="UP001525379">
    <property type="component" value="Unassembled WGS sequence"/>
</dbReference>
<comment type="similarity">
    <text evidence="1">Belongs to the short-chain dehydrogenases/reductases (SDR) family.</text>
</comment>
<proteinExistence type="inferred from homology"/>
<evidence type="ECO:0000256" key="1">
    <source>
        <dbReference type="ARBA" id="ARBA00006484"/>
    </source>
</evidence>
<dbReference type="Pfam" id="PF00106">
    <property type="entry name" value="adh_short"/>
    <property type="match status" value="1"/>
</dbReference>
<dbReference type="SUPFAM" id="SSF51735">
    <property type="entry name" value="NAD(P)-binding Rossmann-fold domains"/>
    <property type="match status" value="1"/>
</dbReference>
<protein>
    <submittedName>
        <fullName evidence="3">SDR family oxidoreductase</fullName>
    </submittedName>
</protein>
<accession>A0ABT2HV87</accession>
<evidence type="ECO:0000313" key="4">
    <source>
        <dbReference type="Proteomes" id="UP001525379"/>
    </source>
</evidence>
<dbReference type="EMBL" id="JALXSQ010000006">
    <property type="protein sequence ID" value="MCT2042227.1"/>
    <property type="molecule type" value="Genomic_DNA"/>
</dbReference>
<evidence type="ECO:0000256" key="2">
    <source>
        <dbReference type="ARBA" id="ARBA00023002"/>
    </source>
</evidence>
<gene>
    <name evidence="3" type="ORF">M3D15_02565</name>
</gene>